<evidence type="ECO:0000313" key="4">
    <source>
        <dbReference type="Proteomes" id="UP001501480"/>
    </source>
</evidence>
<gene>
    <name evidence="3" type="ORF">GCM10009821_12780</name>
</gene>
<keyword evidence="2" id="KW-0472">Membrane</keyword>
<accession>A0ABN2W0F4</accession>
<feature type="region of interest" description="Disordered" evidence="1">
    <location>
        <begin position="1"/>
        <end position="82"/>
    </location>
</feature>
<proteinExistence type="predicted"/>
<comment type="caution">
    <text evidence="3">The sequence shown here is derived from an EMBL/GenBank/DDBJ whole genome shotgun (WGS) entry which is preliminary data.</text>
</comment>
<name>A0ABN2W0F4_9ACTN</name>
<protein>
    <recommendedName>
        <fullName evidence="5">DUF4190 domain-containing protein</fullName>
    </recommendedName>
</protein>
<dbReference type="RefSeq" id="WP_344326073.1">
    <property type="nucleotide sequence ID" value="NZ_BAAAPY010000003.1"/>
</dbReference>
<dbReference type="Proteomes" id="UP001501480">
    <property type="component" value="Unassembled WGS sequence"/>
</dbReference>
<feature type="compositionally biased region" description="Polar residues" evidence="1">
    <location>
        <begin position="1"/>
        <end position="13"/>
    </location>
</feature>
<feature type="compositionally biased region" description="Low complexity" evidence="1">
    <location>
        <begin position="15"/>
        <end position="68"/>
    </location>
</feature>
<evidence type="ECO:0000256" key="2">
    <source>
        <dbReference type="SAM" id="Phobius"/>
    </source>
</evidence>
<evidence type="ECO:0000313" key="3">
    <source>
        <dbReference type="EMBL" id="GAA2075194.1"/>
    </source>
</evidence>
<organism evidence="3 4">
    <name type="scientific">Aeromicrobium halocynthiae</name>
    <dbReference type="NCBI Taxonomy" id="560557"/>
    <lineage>
        <taxon>Bacteria</taxon>
        <taxon>Bacillati</taxon>
        <taxon>Actinomycetota</taxon>
        <taxon>Actinomycetes</taxon>
        <taxon>Propionibacteriales</taxon>
        <taxon>Nocardioidaceae</taxon>
        <taxon>Aeromicrobium</taxon>
    </lineage>
</organism>
<feature type="transmembrane region" description="Helical" evidence="2">
    <location>
        <begin position="141"/>
        <end position="168"/>
    </location>
</feature>
<reference evidence="3 4" key="1">
    <citation type="journal article" date="2019" name="Int. J. Syst. Evol. Microbiol.">
        <title>The Global Catalogue of Microorganisms (GCM) 10K type strain sequencing project: providing services to taxonomists for standard genome sequencing and annotation.</title>
        <authorList>
            <consortium name="The Broad Institute Genomics Platform"/>
            <consortium name="The Broad Institute Genome Sequencing Center for Infectious Disease"/>
            <person name="Wu L."/>
            <person name="Ma J."/>
        </authorList>
    </citation>
    <scope>NUCLEOTIDE SEQUENCE [LARGE SCALE GENOMIC DNA]</scope>
    <source>
        <strain evidence="3 4">JCM 15749</strain>
    </source>
</reference>
<keyword evidence="4" id="KW-1185">Reference proteome</keyword>
<feature type="compositionally biased region" description="Pro residues" evidence="1">
    <location>
        <begin position="69"/>
        <end position="80"/>
    </location>
</feature>
<sequence length="178" mass="18142">MSDTNGTPSSDGSPDQPWGAGQDGQDQQSYGQTPPQQPYGQSYPSGPSYPSGQQYPGDQQYGQAYPGGQPYPGPVNPLPPKHQSATTSMVIGIIAVAGGLMCLLPILASPFAWVMGGRAVKEIDASGGTLGGRGEAQAGRILGIIGTVLLILGIIALVAFVALIAIGVSTSSTTSYSY</sequence>
<evidence type="ECO:0000256" key="1">
    <source>
        <dbReference type="SAM" id="MobiDB-lite"/>
    </source>
</evidence>
<feature type="transmembrane region" description="Helical" evidence="2">
    <location>
        <begin position="89"/>
        <end position="114"/>
    </location>
</feature>
<keyword evidence="2" id="KW-0812">Transmembrane</keyword>
<keyword evidence="2" id="KW-1133">Transmembrane helix</keyword>
<evidence type="ECO:0008006" key="5">
    <source>
        <dbReference type="Google" id="ProtNLM"/>
    </source>
</evidence>
<dbReference type="EMBL" id="BAAAPY010000003">
    <property type="protein sequence ID" value="GAA2075194.1"/>
    <property type="molecule type" value="Genomic_DNA"/>
</dbReference>